<dbReference type="GO" id="GO:0005524">
    <property type="term" value="F:ATP binding"/>
    <property type="evidence" value="ECO:0007669"/>
    <property type="project" value="UniProtKB-UniRule"/>
</dbReference>
<dbReference type="PANTHER" id="PTHR39648:SF1">
    <property type="entry name" value="6-HYDROXYMETHYL-7,8-DIHYDROPTERIN PYROPHOSPHOKINASE"/>
    <property type="match status" value="1"/>
</dbReference>
<dbReference type="EMBL" id="LT671858">
    <property type="protein sequence ID" value="SIM35579.1"/>
    <property type="molecule type" value="Genomic_DNA"/>
</dbReference>
<feature type="domain" description="6-hydroxymethylpterin diphosphokinase MptE-like" evidence="2">
    <location>
        <begin position="69"/>
        <end position="176"/>
    </location>
</feature>
<dbReference type="GO" id="GO:0016301">
    <property type="term" value="F:kinase activity"/>
    <property type="evidence" value="ECO:0007669"/>
    <property type="project" value="UniProtKB-KW"/>
</dbReference>
<keyword evidence="1" id="KW-0547">Nucleotide-binding</keyword>
<accession>A0A1N5SHX5</accession>
<dbReference type="RefSeq" id="WP_148689483.1">
    <property type="nucleotide sequence ID" value="NZ_LT671858.1"/>
</dbReference>
<dbReference type="EC" id="2.7.6.3" evidence="1"/>
<organism evidence="3 4">
    <name type="scientific">Cuniculiplasma divulgatum</name>
    <dbReference type="NCBI Taxonomy" id="1673428"/>
    <lineage>
        <taxon>Archaea</taxon>
        <taxon>Methanobacteriati</taxon>
        <taxon>Thermoplasmatota</taxon>
        <taxon>Thermoplasmata</taxon>
        <taxon>Thermoplasmatales</taxon>
        <taxon>Cuniculiplasmataceae</taxon>
        <taxon>Cuniculiplasma</taxon>
    </lineage>
</organism>
<dbReference type="Pfam" id="PF01973">
    <property type="entry name" value="MptE-like"/>
    <property type="match status" value="1"/>
</dbReference>
<dbReference type="GeneID" id="41587536"/>
<dbReference type="GO" id="GO:0003848">
    <property type="term" value="F:2-amino-4-hydroxy-6-hydroxymethyldihydropteridine diphosphokinase activity"/>
    <property type="evidence" value="ECO:0007669"/>
    <property type="project" value="UniProtKB-UniRule"/>
</dbReference>
<sequence>MIQWEDLYERICRELVIDCKSDYTSTKVLSAMAIHQVTFIKRINSFRNGNFIIYGPAGKIIERKEKGVVSVVADSAIDRFKNFVPDIIVTDLDGNLERIMSCWKDGTVLCIHAHGDNIKRIMEFVPALEGDFLGTCQSSKTENLLNLHGFTDGDRAVKLAQFLEAQTIRLDGFDFRTPVSKYGSRDKAKKLRFAEMIILDSASERNGKEFNFIPEVF</sequence>
<keyword evidence="1" id="KW-0418">Kinase</keyword>
<reference evidence="3 4" key="1">
    <citation type="submission" date="2016-04" db="EMBL/GenBank/DDBJ databases">
        <authorList>
            <person name="Evans L.H."/>
            <person name="Alamgir A."/>
            <person name="Owens N."/>
            <person name="Weber N.D."/>
            <person name="Virtaneva K."/>
            <person name="Barbian K."/>
            <person name="Babar A."/>
            <person name="Rosenke K."/>
        </authorList>
    </citation>
    <scope>NUCLEOTIDE SEQUENCE [LARGE SCALE GENOMIC DNA]</scope>
    <source>
        <strain evidence="4">S5(T) (JCM 30642 \VKM B-2941)</strain>
    </source>
</reference>
<dbReference type="InterPro" id="IPR027510">
    <property type="entry name" value="HMPDK_MptE"/>
</dbReference>
<protein>
    <recommendedName>
        <fullName evidence="1">6-hydroxymethyl-7,8-dihydropterin pyrophosphokinase</fullName>
        <shortName evidence="1">HPPK</shortName>
        <ecNumber evidence="1">2.7.6.3</ecNumber>
    </recommendedName>
    <alternativeName>
        <fullName evidence="1">2-amino-4-hydroxy-6-hydroxymethyldihydropteridine pyrophosphokinase</fullName>
    </alternativeName>
    <alternativeName>
        <fullName evidence="1">6-hydroxymethyl-7,8-dihydropterin diphosphokinase</fullName>
        <shortName evidence="1">6-HMPDK</shortName>
    </alternativeName>
    <alternativeName>
        <fullName evidence="1">7,8-dihydro-6-hydroxymethylpterin diphosphokinase</fullName>
    </alternativeName>
    <alternativeName>
        <fullName evidence="1">7,8-dihydro-6-hydroxymethylpterin pyrophosphokinase</fullName>
        <shortName evidence="1">PPPK</shortName>
    </alternativeName>
</protein>
<keyword evidence="1" id="KW-0067">ATP-binding</keyword>
<keyword evidence="1" id="KW-0808">Transferase</keyword>
<proteinExistence type="inferred from homology"/>
<comment type="function">
    <text evidence="1">Catalyzes the transfer of diphosphate from ATP to 6-hydroxymethyl-7,8-dihydropterin (6-HMD), leading to 6-hydroxymethyl-7,8-dihydropterin diphosphate (6-HMDP).</text>
</comment>
<name>A0A1N5SHX5_9ARCH</name>
<evidence type="ECO:0000256" key="1">
    <source>
        <dbReference type="HAMAP-Rule" id="MF_02131"/>
    </source>
</evidence>
<dbReference type="AlphaFoldDB" id="A0A1N5SHX5"/>
<gene>
    <name evidence="1" type="primary">mptE</name>
    <name evidence="3" type="ORF">CSP5_0233</name>
</gene>
<dbReference type="HAMAP" id="MF_02131">
    <property type="entry name" value="HMPDK_arch"/>
    <property type="match status" value="1"/>
</dbReference>
<evidence type="ECO:0000313" key="4">
    <source>
        <dbReference type="Proteomes" id="UP000195607"/>
    </source>
</evidence>
<evidence type="ECO:0000313" key="3">
    <source>
        <dbReference type="EMBL" id="SIM35579.1"/>
    </source>
</evidence>
<comment type="cofactor">
    <cofactor evidence="1">
        <name>Mg(2+)</name>
        <dbReference type="ChEBI" id="CHEBI:18420"/>
    </cofactor>
</comment>
<comment type="catalytic activity">
    <reaction evidence="1">
        <text>6-hydroxymethyl-7,8-dihydropterin + ATP = (7,8-dihydropterin-6-yl)methyl diphosphate + AMP + H(+)</text>
        <dbReference type="Rhea" id="RHEA:11412"/>
        <dbReference type="ChEBI" id="CHEBI:15378"/>
        <dbReference type="ChEBI" id="CHEBI:30616"/>
        <dbReference type="ChEBI" id="CHEBI:44841"/>
        <dbReference type="ChEBI" id="CHEBI:72950"/>
        <dbReference type="ChEBI" id="CHEBI:456215"/>
        <dbReference type="EC" id="2.7.6.3"/>
    </reaction>
</comment>
<dbReference type="GO" id="GO:0000287">
    <property type="term" value="F:magnesium ion binding"/>
    <property type="evidence" value="ECO:0007669"/>
    <property type="project" value="UniProtKB-UniRule"/>
</dbReference>
<dbReference type="PANTHER" id="PTHR39648">
    <property type="entry name" value="6-HYDROXYMETHYL-7,8-DIHYDROPTERIN PYROPHOSPHOKINASE"/>
    <property type="match status" value="1"/>
</dbReference>
<comment type="similarity">
    <text evidence="1">Belongs to the archaeal 6-HMPDK family.</text>
</comment>
<evidence type="ECO:0000259" key="2">
    <source>
        <dbReference type="Pfam" id="PF01973"/>
    </source>
</evidence>
<dbReference type="InterPro" id="IPR002826">
    <property type="entry name" value="MptE-like"/>
</dbReference>
<keyword evidence="1" id="KW-0460">Magnesium</keyword>
<dbReference type="Proteomes" id="UP000195607">
    <property type="component" value="Chromosome I"/>
</dbReference>